<evidence type="ECO:0000313" key="2">
    <source>
        <dbReference type="Proteomes" id="UP000789525"/>
    </source>
</evidence>
<reference evidence="1" key="1">
    <citation type="submission" date="2021-06" db="EMBL/GenBank/DDBJ databases">
        <authorList>
            <person name="Kallberg Y."/>
            <person name="Tangrot J."/>
            <person name="Rosling A."/>
        </authorList>
    </citation>
    <scope>NUCLEOTIDE SEQUENCE</scope>
    <source>
        <strain evidence="1">CL356</strain>
    </source>
</reference>
<gene>
    <name evidence="1" type="ORF">ACOLOM_LOCUS9250</name>
</gene>
<accession>A0ACA9NWM6</accession>
<evidence type="ECO:0000313" key="1">
    <source>
        <dbReference type="EMBL" id="CAG8678898.1"/>
    </source>
</evidence>
<protein>
    <submittedName>
        <fullName evidence="1">10484_t:CDS:1</fullName>
    </submittedName>
</protein>
<organism evidence="1 2">
    <name type="scientific">Acaulospora colombiana</name>
    <dbReference type="NCBI Taxonomy" id="27376"/>
    <lineage>
        <taxon>Eukaryota</taxon>
        <taxon>Fungi</taxon>
        <taxon>Fungi incertae sedis</taxon>
        <taxon>Mucoromycota</taxon>
        <taxon>Glomeromycotina</taxon>
        <taxon>Glomeromycetes</taxon>
        <taxon>Diversisporales</taxon>
        <taxon>Acaulosporaceae</taxon>
        <taxon>Acaulospora</taxon>
    </lineage>
</organism>
<dbReference type="EMBL" id="CAJVPT010026314">
    <property type="protein sequence ID" value="CAG8678898.1"/>
    <property type="molecule type" value="Genomic_DNA"/>
</dbReference>
<sequence>MNPDLAPKESVYSSSFPEGYGDLPFMSSNGVTFHFPRFLLAHASPVFKDMVELGENANISATLTLAEDHKTLEYLLCVIDPAQDFPHLDWDYVARLLSAADKYQMKTVTQWFEKEVAVQMLSPAEISIGHLCLCLNLACAFELDGTMNRALERLVKCPLSNVATSSNDHKQGAIEGLLNRRSERILWLIEAILSIDGDITSRSGLDKCPFHRNGNRGWVRAALKGVVRKPSWAALIRAAKCPKNQSGMFKCTCEQPTISVSWMKKALDIEASSPLAGES</sequence>
<comment type="caution">
    <text evidence="1">The sequence shown here is derived from an EMBL/GenBank/DDBJ whole genome shotgun (WGS) entry which is preliminary data.</text>
</comment>
<dbReference type="Proteomes" id="UP000789525">
    <property type="component" value="Unassembled WGS sequence"/>
</dbReference>
<keyword evidence="2" id="KW-1185">Reference proteome</keyword>
<proteinExistence type="predicted"/>
<name>A0ACA9NWM6_9GLOM</name>